<dbReference type="GO" id="GO:0000160">
    <property type="term" value="P:phosphorelay signal transduction system"/>
    <property type="evidence" value="ECO:0007669"/>
    <property type="project" value="InterPro"/>
</dbReference>
<dbReference type="InterPro" id="IPR036388">
    <property type="entry name" value="WH-like_DNA-bd_sf"/>
</dbReference>
<dbReference type="SUPFAM" id="SSF48452">
    <property type="entry name" value="TPR-like"/>
    <property type="match status" value="1"/>
</dbReference>
<evidence type="ECO:0000259" key="6">
    <source>
        <dbReference type="PROSITE" id="PS51755"/>
    </source>
</evidence>
<dbReference type="SUPFAM" id="SSF46894">
    <property type="entry name" value="C-terminal effector domain of the bipartite response regulators"/>
    <property type="match status" value="1"/>
</dbReference>
<dbReference type="CDD" id="cd15831">
    <property type="entry name" value="BTAD"/>
    <property type="match status" value="1"/>
</dbReference>
<dbReference type="EMBL" id="JACHXF010000007">
    <property type="protein sequence ID" value="MBB3096172.1"/>
    <property type="molecule type" value="Genomic_DNA"/>
</dbReference>
<evidence type="ECO:0000313" key="8">
    <source>
        <dbReference type="Proteomes" id="UP000590749"/>
    </source>
</evidence>
<dbReference type="InterPro" id="IPR005158">
    <property type="entry name" value="BTAD"/>
</dbReference>
<sequence length="252" mass="27040">MTATVRVSLLGPLEVTVAGHPMTAIGGPGRRALLTALSLGLGTTLSVPELLEAIWDDRPPMTATTKLQGHICALRQTLAGFGAADALQTKPPGYVLCRHRVTTDLVRHDELIRRARDAGLPERAELLRAALSMWRGASACADLRSAWAAGVTHALDERRWRVMEDLAEADLALGDPAAAIDAMESLVRQAPYRERAWEHLMAAHLERGDIAAALAVHDRLSRTLATGLGVAPGHRIAHLIDAARGRSATAHR</sequence>
<organism evidence="7 8">
    <name type="scientific">Actinoplanes campanulatus</name>
    <dbReference type="NCBI Taxonomy" id="113559"/>
    <lineage>
        <taxon>Bacteria</taxon>
        <taxon>Bacillati</taxon>
        <taxon>Actinomycetota</taxon>
        <taxon>Actinomycetes</taxon>
        <taxon>Micromonosporales</taxon>
        <taxon>Micromonosporaceae</taxon>
        <taxon>Actinoplanes</taxon>
    </lineage>
</organism>
<keyword evidence="2" id="KW-0805">Transcription regulation</keyword>
<feature type="domain" description="OmpR/PhoB-type" evidence="6">
    <location>
        <begin position="1"/>
        <end position="98"/>
    </location>
</feature>
<dbReference type="Gene3D" id="1.25.40.10">
    <property type="entry name" value="Tetratricopeptide repeat domain"/>
    <property type="match status" value="1"/>
</dbReference>
<dbReference type="InterPro" id="IPR001867">
    <property type="entry name" value="OmpR/PhoB-type_DNA-bd"/>
</dbReference>
<dbReference type="InterPro" id="IPR016032">
    <property type="entry name" value="Sig_transdc_resp-reg_C-effctor"/>
</dbReference>
<dbReference type="Pfam" id="PF03704">
    <property type="entry name" value="BTAD"/>
    <property type="match status" value="1"/>
</dbReference>
<evidence type="ECO:0000256" key="5">
    <source>
        <dbReference type="PROSITE-ProRule" id="PRU01091"/>
    </source>
</evidence>
<dbReference type="AlphaFoldDB" id="A0A7W5AHF8"/>
<dbReference type="GO" id="GO:0003677">
    <property type="term" value="F:DNA binding"/>
    <property type="evidence" value="ECO:0007669"/>
    <property type="project" value="UniProtKB-UniRule"/>
</dbReference>
<dbReference type="PANTHER" id="PTHR35807">
    <property type="entry name" value="TRANSCRIPTIONAL REGULATOR REDD-RELATED"/>
    <property type="match status" value="1"/>
</dbReference>
<dbReference type="RefSeq" id="WP_183221470.1">
    <property type="nucleotide sequence ID" value="NZ_BMPW01000005.1"/>
</dbReference>
<dbReference type="InterPro" id="IPR051677">
    <property type="entry name" value="AfsR-DnrI-RedD_regulator"/>
</dbReference>
<dbReference type="GO" id="GO:0006355">
    <property type="term" value="P:regulation of DNA-templated transcription"/>
    <property type="evidence" value="ECO:0007669"/>
    <property type="project" value="InterPro"/>
</dbReference>
<feature type="DNA-binding region" description="OmpR/PhoB-type" evidence="5">
    <location>
        <begin position="1"/>
        <end position="98"/>
    </location>
</feature>
<comment type="similarity">
    <text evidence="1">Belongs to the AfsR/DnrI/RedD regulatory family.</text>
</comment>
<evidence type="ECO:0000256" key="1">
    <source>
        <dbReference type="ARBA" id="ARBA00005820"/>
    </source>
</evidence>
<protein>
    <submittedName>
        <fullName evidence="7">DNA-binding SARP family transcriptional activator</fullName>
    </submittedName>
</protein>
<dbReference type="InterPro" id="IPR011990">
    <property type="entry name" value="TPR-like_helical_dom_sf"/>
</dbReference>
<comment type="caution">
    <text evidence="7">The sequence shown here is derived from an EMBL/GenBank/DDBJ whole genome shotgun (WGS) entry which is preliminary data.</text>
</comment>
<dbReference type="PROSITE" id="PS51755">
    <property type="entry name" value="OMPR_PHOB"/>
    <property type="match status" value="1"/>
</dbReference>
<evidence type="ECO:0000256" key="4">
    <source>
        <dbReference type="ARBA" id="ARBA00023163"/>
    </source>
</evidence>
<keyword evidence="4" id="KW-0804">Transcription</keyword>
<evidence type="ECO:0000256" key="3">
    <source>
        <dbReference type="ARBA" id="ARBA00023125"/>
    </source>
</evidence>
<dbReference type="Proteomes" id="UP000590749">
    <property type="component" value="Unassembled WGS sequence"/>
</dbReference>
<dbReference type="Gene3D" id="1.10.10.10">
    <property type="entry name" value="Winged helix-like DNA-binding domain superfamily/Winged helix DNA-binding domain"/>
    <property type="match status" value="1"/>
</dbReference>
<reference evidence="7 8" key="1">
    <citation type="submission" date="2020-08" db="EMBL/GenBank/DDBJ databases">
        <title>Genomic Encyclopedia of Type Strains, Phase III (KMG-III): the genomes of soil and plant-associated and newly described type strains.</title>
        <authorList>
            <person name="Whitman W."/>
        </authorList>
    </citation>
    <scope>NUCLEOTIDE SEQUENCE [LARGE SCALE GENOMIC DNA]</scope>
    <source>
        <strain evidence="7 8">CECT 3287</strain>
    </source>
</reference>
<dbReference type="SMART" id="SM01043">
    <property type="entry name" value="BTAD"/>
    <property type="match status" value="1"/>
</dbReference>
<evidence type="ECO:0000313" key="7">
    <source>
        <dbReference type="EMBL" id="MBB3096172.1"/>
    </source>
</evidence>
<proteinExistence type="inferred from homology"/>
<accession>A0A7W5AHF8</accession>
<gene>
    <name evidence="7" type="ORF">FHR83_003842</name>
</gene>
<dbReference type="PANTHER" id="PTHR35807:SF1">
    <property type="entry name" value="TRANSCRIPTIONAL REGULATOR REDD"/>
    <property type="match status" value="1"/>
</dbReference>
<keyword evidence="8" id="KW-1185">Reference proteome</keyword>
<keyword evidence="3 5" id="KW-0238">DNA-binding</keyword>
<evidence type="ECO:0000256" key="2">
    <source>
        <dbReference type="ARBA" id="ARBA00023015"/>
    </source>
</evidence>
<name>A0A7W5AHF8_9ACTN</name>